<organism evidence="1 2">
    <name type="scientific">Reichenbachiella faecimaris</name>
    <dbReference type="NCBI Taxonomy" id="692418"/>
    <lineage>
        <taxon>Bacteria</taxon>
        <taxon>Pseudomonadati</taxon>
        <taxon>Bacteroidota</taxon>
        <taxon>Cytophagia</taxon>
        <taxon>Cytophagales</taxon>
        <taxon>Reichenbachiellaceae</taxon>
        <taxon>Reichenbachiella</taxon>
    </lineage>
</organism>
<evidence type="ECO:0000313" key="1">
    <source>
        <dbReference type="EMBL" id="SMD38371.1"/>
    </source>
</evidence>
<dbReference type="EMBL" id="FWYF01000004">
    <property type="protein sequence ID" value="SMD38371.1"/>
    <property type="molecule type" value="Genomic_DNA"/>
</dbReference>
<evidence type="ECO:0008006" key="3">
    <source>
        <dbReference type="Google" id="ProtNLM"/>
    </source>
</evidence>
<proteinExistence type="predicted"/>
<keyword evidence="2" id="KW-1185">Reference proteome</keyword>
<reference evidence="1 2" key="1">
    <citation type="submission" date="2017-04" db="EMBL/GenBank/DDBJ databases">
        <authorList>
            <person name="Afonso C.L."/>
            <person name="Miller P.J."/>
            <person name="Scott M.A."/>
            <person name="Spackman E."/>
            <person name="Goraichik I."/>
            <person name="Dimitrov K.M."/>
            <person name="Suarez D.L."/>
            <person name="Swayne D.E."/>
        </authorList>
    </citation>
    <scope>NUCLEOTIDE SEQUENCE [LARGE SCALE GENOMIC DNA]</scope>
    <source>
        <strain evidence="1 2">DSM 26133</strain>
    </source>
</reference>
<sequence>MSKKETKDLLEFLEPFSADTKETVLWLRGYVWDLYPQANELIYDNYNAMTFGWSPTDKVGHTFCSIAIYRTNQNIHFGFYWGSEISDPDKLLIGQGKQYRYILVDQIESFPQAYIKTLIAEAYNNSLSKVKDQGQLKTGLTITKSISGKKRTSKPTKKKK</sequence>
<dbReference type="AlphaFoldDB" id="A0A1W2GP56"/>
<dbReference type="OrthoDB" id="1121167at2"/>
<dbReference type="RefSeq" id="WP_084374386.1">
    <property type="nucleotide sequence ID" value="NZ_FWYF01000004.1"/>
</dbReference>
<dbReference type="SUPFAM" id="SSF159888">
    <property type="entry name" value="YdhG-like"/>
    <property type="match status" value="1"/>
</dbReference>
<protein>
    <recommendedName>
        <fullName evidence="3">YdhG-like domain-containing protein</fullName>
    </recommendedName>
</protein>
<accession>A0A1W2GP56</accession>
<evidence type="ECO:0000313" key="2">
    <source>
        <dbReference type="Proteomes" id="UP000192472"/>
    </source>
</evidence>
<name>A0A1W2GP56_REIFA</name>
<gene>
    <name evidence="1" type="ORF">SAMN04488029_3771</name>
</gene>
<dbReference type="Proteomes" id="UP000192472">
    <property type="component" value="Unassembled WGS sequence"/>
</dbReference>